<dbReference type="GO" id="GO:0070681">
    <property type="term" value="P:glutaminyl-tRNAGln biosynthesis via transamidation"/>
    <property type="evidence" value="ECO:0007669"/>
    <property type="project" value="TreeGrafter"/>
</dbReference>
<dbReference type="STRING" id="1576480.XU08_C0002G0102"/>
<dbReference type="InterPro" id="IPR036113">
    <property type="entry name" value="Asp/Glu-ADT_sf_sub_c"/>
</dbReference>
<dbReference type="GO" id="GO:0016740">
    <property type="term" value="F:transferase activity"/>
    <property type="evidence" value="ECO:0007669"/>
    <property type="project" value="UniProtKB-KW"/>
</dbReference>
<dbReference type="AlphaFoldDB" id="A0A0T5ZXP8"/>
<dbReference type="EC" id="6.3.5.7" evidence="1"/>
<dbReference type="EC" id="6.3.5.6" evidence="1"/>
<evidence type="ECO:0000313" key="2">
    <source>
        <dbReference type="Proteomes" id="UP000051297"/>
    </source>
</evidence>
<dbReference type="SUPFAM" id="SSF141000">
    <property type="entry name" value="Glu-tRNAGln amidotransferase C subunit"/>
    <property type="match status" value="1"/>
</dbReference>
<dbReference type="Gene3D" id="1.10.20.60">
    <property type="entry name" value="Glu-tRNAGln amidotransferase C subunit, N-terminal domain"/>
    <property type="match status" value="1"/>
</dbReference>
<protein>
    <submittedName>
        <fullName evidence="1">Glutamyl-tRNA(Gln) amidotransferase subunit C</fullName>
        <ecNumber evidence="1">6.3.5.6</ecNumber>
        <ecNumber evidence="1">6.3.5.7</ecNumber>
    </submittedName>
</protein>
<dbReference type="GO" id="GO:0050566">
    <property type="term" value="F:asparaginyl-tRNA synthase (glutamine-hydrolyzing) activity"/>
    <property type="evidence" value="ECO:0007669"/>
    <property type="project" value="UniProtKB-EC"/>
</dbReference>
<evidence type="ECO:0000313" key="1">
    <source>
        <dbReference type="EMBL" id="KRT67547.1"/>
    </source>
</evidence>
<dbReference type="NCBIfam" id="TIGR00135">
    <property type="entry name" value="gatC"/>
    <property type="match status" value="1"/>
</dbReference>
<dbReference type="InterPro" id="IPR003837">
    <property type="entry name" value="GatC"/>
</dbReference>
<dbReference type="GO" id="GO:0006450">
    <property type="term" value="P:regulation of translational fidelity"/>
    <property type="evidence" value="ECO:0007669"/>
    <property type="project" value="InterPro"/>
</dbReference>
<keyword evidence="1" id="KW-0808">Transferase</keyword>
<dbReference type="GO" id="GO:0050567">
    <property type="term" value="F:glutaminyl-tRNA synthase (glutamine-hydrolyzing) activity"/>
    <property type="evidence" value="ECO:0007669"/>
    <property type="project" value="UniProtKB-EC"/>
</dbReference>
<sequence length="112" mass="12605">MAKSPRLDGRFQRPSNLATAQLNINYIARLARLTLTPQEKKSFSQQLSDVLAQIEELKKVDLAGVAPTFQTTGATDVLRRDEVQKERILTSQEALANTKEKARGHFRVPKML</sequence>
<keyword evidence="1" id="KW-0436">Ligase</keyword>
<proteinExistence type="predicted"/>
<dbReference type="PANTHER" id="PTHR15004">
    <property type="entry name" value="GLUTAMYL-TRNA(GLN) AMIDOTRANSFERASE SUBUNIT C, MITOCHONDRIAL"/>
    <property type="match status" value="1"/>
</dbReference>
<dbReference type="EMBL" id="LDXK01000002">
    <property type="protein sequence ID" value="KRT67547.1"/>
    <property type="molecule type" value="Genomic_DNA"/>
</dbReference>
<reference evidence="1 2" key="1">
    <citation type="submission" date="2015-05" db="EMBL/GenBank/DDBJ databases">
        <title>Critical biogeochemical functions in the subsurface are associated with bacteria from new phyla and little studied lineages.</title>
        <authorList>
            <person name="Hug L.A."/>
            <person name="Thomas B.C."/>
            <person name="Sharon I."/>
            <person name="Brown C.T."/>
            <person name="Sharma R."/>
            <person name="Hettich R.L."/>
            <person name="Wilkins M.J."/>
            <person name="Williams K.H."/>
            <person name="Singh A."/>
            <person name="Banfield J.F."/>
        </authorList>
    </citation>
    <scope>NUCLEOTIDE SEQUENCE [LARGE SCALE GENOMIC DNA]</scope>
    <source>
        <strain evidence="1">CSP1-7</strain>
    </source>
</reference>
<organism evidence="1 2">
    <name type="scientific">candidate division WWE3 bacterium CSP1-7</name>
    <dbReference type="NCBI Taxonomy" id="1576480"/>
    <lineage>
        <taxon>Bacteria</taxon>
        <taxon>Katanobacteria</taxon>
    </lineage>
</organism>
<gene>
    <name evidence="1" type="ORF">XU08_C0002G0102</name>
</gene>
<dbReference type="Pfam" id="PF02686">
    <property type="entry name" value="GatC"/>
    <property type="match status" value="1"/>
</dbReference>
<dbReference type="PANTHER" id="PTHR15004:SF0">
    <property type="entry name" value="GLUTAMYL-TRNA(GLN) AMIDOTRANSFERASE SUBUNIT C, MITOCHONDRIAL"/>
    <property type="match status" value="1"/>
</dbReference>
<name>A0A0T5ZXP8_UNCKA</name>
<accession>A0A0T5ZXP8</accession>
<comment type="caution">
    <text evidence="1">The sequence shown here is derived from an EMBL/GenBank/DDBJ whole genome shotgun (WGS) entry which is preliminary data.</text>
</comment>
<dbReference type="Proteomes" id="UP000051297">
    <property type="component" value="Unassembled WGS sequence"/>
</dbReference>